<dbReference type="InParanoid" id="A0A369KEK7"/>
<feature type="compositionally biased region" description="Low complexity" evidence="1">
    <location>
        <begin position="60"/>
        <end position="77"/>
    </location>
</feature>
<protein>
    <submittedName>
        <fullName evidence="2">Uncharacterized protein</fullName>
    </submittedName>
</protein>
<feature type="region of interest" description="Disordered" evidence="1">
    <location>
        <begin position="261"/>
        <end position="290"/>
    </location>
</feature>
<evidence type="ECO:0000256" key="1">
    <source>
        <dbReference type="SAM" id="MobiDB-lite"/>
    </source>
</evidence>
<dbReference type="EMBL" id="LUEZ02000007">
    <property type="protein sequence ID" value="RDB30174.1"/>
    <property type="molecule type" value="Genomic_DNA"/>
</dbReference>
<feature type="compositionally biased region" description="Low complexity" evidence="1">
    <location>
        <begin position="87"/>
        <end position="97"/>
    </location>
</feature>
<organism evidence="2 3">
    <name type="scientific">Hypsizygus marmoreus</name>
    <name type="common">White beech mushroom</name>
    <name type="synonym">Agaricus marmoreus</name>
    <dbReference type="NCBI Taxonomy" id="39966"/>
    <lineage>
        <taxon>Eukaryota</taxon>
        <taxon>Fungi</taxon>
        <taxon>Dikarya</taxon>
        <taxon>Basidiomycota</taxon>
        <taxon>Agaricomycotina</taxon>
        <taxon>Agaricomycetes</taxon>
        <taxon>Agaricomycetidae</taxon>
        <taxon>Agaricales</taxon>
        <taxon>Tricholomatineae</taxon>
        <taxon>Lyophyllaceae</taxon>
        <taxon>Hypsizygus</taxon>
    </lineage>
</organism>
<feature type="region of interest" description="Disordered" evidence="1">
    <location>
        <begin position="33"/>
        <end position="99"/>
    </location>
</feature>
<gene>
    <name evidence="2" type="ORF">Hypma_012339</name>
</gene>
<name>A0A369KEK7_HYPMA</name>
<reference evidence="2" key="1">
    <citation type="submission" date="2018-04" db="EMBL/GenBank/DDBJ databases">
        <title>Whole genome sequencing of Hypsizygus marmoreus.</title>
        <authorList>
            <person name="Choi I.-G."/>
            <person name="Min B."/>
            <person name="Kim J.-G."/>
            <person name="Kim S."/>
            <person name="Oh Y.-L."/>
            <person name="Kong W.-S."/>
            <person name="Park H."/>
            <person name="Jeong J."/>
            <person name="Song E.-S."/>
        </authorList>
    </citation>
    <scope>NUCLEOTIDE SEQUENCE [LARGE SCALE GENOMIC DNA]</scope>
    <source>
        <strain evidence="2">51987-8</strain>
    </source>
</reference>
<evidence type="ECO:0000313" key="2">
    <source>
        <dbReference type="EMBL" id="RDB30174.1"/>
    </source>
</evidence>
<proteinExistence type="predicted"/>
<feature type="compositionally biased region" description="Basic and acidic residues" evidence="1">
    <location>
        <begin position="264"/>
        <end position="276"/>
    </location>
</feature>
<comment type="caution">
    <text evidence="2">The sequence shown here is derived from an EMBL/GenBank/DDBJ whole genome shotgun (WGS) entry which is preliminary data.</text>
</comment>
<evidence type="ECO:0000313" key="3">
    <source>
        <dbReference type="Proteomes" id="UP000076154"/>
    </source>
</evidence>
<dbReference type="AlphaFoldDB" id="A0A369KEK7"/>
<accession>A0A369KEK7</accession>
<dbReference type="Proteomes" id="UP000076154">
    <property type="component" value="Unassembled WGS sequence"/>
</dbReference>
<keyword evidence="3" id="KW-1185">Reference proteome</keyword>
<sequence length="290" mass="31783">MAVHSYGLVTRFREAVSDRDCIISLDLLDPDDVPWSPHLSVEGDPTAMPTEKDAEAPGLSASENSPVVEEPSSSDSSSDADEHHEVYSGSYGVDGSSTVPNVTTEVSNASFTGSTPASDRPHYYAYVEEVEDEDLPRPVNLTTEQSRVVKNARQSMTAAERELVDRQAEQIHRAQVPASIYFLTEINVHHAIDPQLAPAQLMNISENDGDMESGDDEYDTLLPPTRKEIKDYLKNKRSCSECLGSLPMSDELAGLIKKVASGYKSKDKPQSSDNKRSTKKNHTNATEPIT</sequence>